<keyword evidence="10" id="KW-0408">Iron</keyword>
<dbReference type="Pfam" id="PF03264">
    <property type="entry name" value="Cytochrom_NNT"/>
    <property type="match status" value="1"/>
</dbReference>
<organism evidence="13 14">
    <name type="scientific">Sumerlaea chitinivorans</name>
    <dbReference type="NCBI Taxonomy" id="2250252"/>
    <lineage>
        <taxon>Bacteria</taxon>
        <taxon>Candidatus Sumerlaeota</taxon>
        <taxon>Candidatus Sumerlaeia</taxon>
        <taxon>Candidatus Sumerlaeales</taxon>
        <taxon>Candidatus Sumerlaeaceae</taxon>
        <taxon>Candidatus Sumerlaea</taxon>
    </lineage>
</organism>
<evidence type="ECO:0000256" key="1">
    <source>
        <dbReference type="ARBA" id="ARBA00004236"/>
    </source>
</evidence>
<dbReference type="GO" id="GO:0009061">
    <property type="term" value="P:anaerobic respiration"/>
    <property type="evidence" value="ECO:0007669"/>
    <property type="project" value="TreeGrafter"/>
</dbReference>
<evidence type="ECO:0000256" key="11">
    <source>
        <dbReference type="ARBA" id="ARBA00023136"/>
    </source>
</evidence>
<name>A0A2Z4Y1U9_SUMC1</name>
<dbReference type="GO" id="GO:0005886">
    <property type="term" value="C:plasma membrane"/>
    <property type="evidence" value="ECO:0007669"/>
    <property type="project" value="UniProtKB-SubCell"/>
</dbReference>
<dbReference type="GO" id="GO:0022900">
    <property type="term" value="P:electron transport chain"/>
    <property type="evidence" value="ECO:0007669"/>
    <property type="project" value="InterPro"/>
</dbReference>
<evidence type="ECO:0000259" key="12">
    <source>
        <dbReference type="Pfam" id="PF03264"/>
    </source>
</evidence>
<dbReference type="SUPFAM" id="SSF48695">
    <property type="entry name" value="Multiheme cytochromes"/>
    <property type="match status" value="1"/>
</dbReference>
<dbReference type="PANTHER" id="PTHR30333:SF1">
    <property type="entry name" value="CYTOCHROME C-TYPE PROTEIN NAPC"/>
    <property type="match status" value="1"/>
</dbReference>
<keyword evidence="7" id="KW-0479">Metal-binding</keyword>
<dbReference type="PANTHER" id="PTHR30333">
    <property type="entry name" value="CYTOCHROME C-TYPE PROTEIN"/>
    <property type="match status" value="1"/>
</dbReference>
<keyword evidence="8" id="KW-0249">Electron transport</keyword>
<dbReference type="KEGG" id="schv:BRCON_0119"/>
<dbReference type="GO" id="GO:0009055">
    <property type="term" value="F:electron transfer activity"/>
    <property type="evidence" value="ECO:0007669"/>
    <property type="project" value="TreeGrafter"/>
</dbReference>
<reference evidence="13 14" key="1">
    <citation type="submission" date="2018-05" db="EMBL/GenBank/DDBJ databases">
        <title>A metagenomic window into the 2 km-deep terrestrial subsurface aquifer revealed taxonomically and functionally diverse microbial community comprising novel uncultured bacterial lineages.</title>
        <authorList>
            <person name="Kadnikov V.V."/>
            <person name="Mardanov A.V."/>
            <person name="Beletsky A.V."/>
            <person name="Banks D."/>
            <person name="Pimenov N.V."/>
            <person name="Frank Y.A."/>
            <person name="Karnachuk O.V."/>
            <person name="Ravin N.V."/>
        </authorList>
    </citation>
    <scope>NUCLEOTIDE SEQUENCE [LARGE SCALE GENOMIC DNA]</scope>
    <source>
        <strain evidence="13">BY</strain>
    </source>
</reference>
<feature type="domain" description="NapC/NirT cytochrome c N-terminal" evidence="12">
    <location>
        <begin position="12"/>
        <end position="152"/>
    </location>
</feature>
<evidence type="ECO:0000256" key="6">
    <source>
        <dbReference type="ARBA" id="ARBA00022692"/>
    </source>
</evidence>
<dbReference type="AlphaFoldDB" id="A0A2Z4Y1U9"/>
<gene>
    <name evidence="13" type="ORF">BRCON_0119</name>
</gene>
<keyword evidence="9" id="KW-1133">Transmembrane helix</keyword>
<evidence type="ECO:0000256" key="3">
    <source>
        <dbReference type="ARBA" id="ARBA00022448"/>
    </source>
</evidence>
<dbReference type="GO" id="GO:0046872">
    <property type="term" value="F:metal ion binding"/>
    <property type="evidence" value="ECO:0007669"/>
    <property type="project" value="UniProtKB-KW"/>
</dbReference>
<evidence type="ECO:0000256" key="2">
    <source>
        <dbReference type="ARBA" id="ARBA00007395"/>
    </source>
</evidence>
<evidence type="ECO:0000256" key="4">
    <source>
        <dbReference type="ARBA" id="ARBA00022475"/>
    </source>
</evidence>
<evidence type="ECO:0000256" key="8">
    <source>
        <dbReference type="ARBA" id="ARBA00022982"/>
    </source>
</evidence>
<keyword evidence="5" id="KW-0349">Heme</keyword>
<comment type="subcellular location">
    <subcellularLocation>
        <location evidence="1">Cell membrane</location>
    </subcellularLocation>
</comment>
<dbReference type="InterPro" id="IPR017571">
    <property type="entry name" value="NrfH"/>
</dbReference>
<evidence type="ECO:0000256" key="7">
    <source>
        <dbReference type="ARBA" id="ARBA00022723"/>
    </source>
</evidence>
<comment type="similarity">
    <text evidence="2">Belongs to the NapC/NirT/NrfH family.</text>
</comment>
<keyword evidence="3" id="KW-0813">Transport</keyword>
<sequence>MRSKLLVLILTAATVGVCAGIGIYVFWYARGSSYLTNDPQACANCHVMRDHFDAWVKSSHHLVAVCNDCHTPHNPVGKWTVKAINGWNHSVAFTTQRFHEPIQITAMNLAVTENACRRCHAEIVEQIDSHPGVVKGQSDKLSCIKCHKSVGHME</sequence>
<accession>A0A2Z4Y1U9</accession>
<keyword evidence="4" id="KW-1003">Cell membrane</keyword>
<dbReference type="InterPro" id="IPR038266">
    <property type="entry name" value="NapC/NirT_cytc_sf"/>
</dbReference>
<dbReference type="Gene3D" id="1.10.3820.10">
    <property type="entry name" value="Di-heme elbow motif domain"/>
    <property type="match status" value="1"/>
</dbReference>
<proteinExistence type="inferred from homology"/>
<dbReference type="InterPro" id="IPR051174">
    <property type="entry name" value="Cytochrome_c-type_ET"/>
</dbReference>
<keyword evidence="6" id="KW-0812">Transmembrane</keyword>
<dbReference type="EMBL" id="CP030759">
    <property type="protein sequence ID" value="AXA34896.1"/>
    <property type="molecule type" value="Genomic_DNA"/>
</dbReference>
<dbReference type="Proteomes" id="UP000262583">
    <property type="component" value="Chromosome"/>
</dbReference>
<evidence type="ECO:0000256" key="5">
    <source>
        <dbReference type="ARBA" id="ARBA00022617"/>
    </source>
</evidence>
<evidence type="ECO:0000256" key="10">
    <source>
        <dbReference type="ARBA" id="ARBA00023004"/>
    </source>
</evidence>
<keyword evidence="11" id="KW-0472">Membrane</keyword>
<dbReference type="InterPro" id="IPR036280">
    <property type="entry name" value="Multihaem_cyt_sf"/>
</dbReference>
<evidence type="ECO:0000313" key="14">
    <source>
        <dbReference type="Proteomes" id="UP000262583"/>
    </source>
</evidence>
<dbReference type="InterPro" id="IPR005126">
    <property type="entry name" value="NapC/NirT_cyt_c_N"/>
</dbReference>
<protein>
    <submittedName>
        <fullName evidence="13">Cytochrome c nitrite reductase subunit NrfH</fullName>
    </submittedName>
</protein>
<evidence type="ECO:0000256" key="9">
    <source>
        <dbReference type="ARBA" id="ARBA00022989"/>
    </source>
</evidence>
<dbReference type="NCBIfam" id="TIGR03153">
    <property type="entry name" value="cytochr_NrfH"/>
    <property type="match status" value="1"/>
</dbReference>
<evidence type="ECO:0000313" key="13">
    <source>
        <dbReference type="EMBL" id="AXA34896.1"/>
    </source>
</evidence>